<comment type="caution">
    <text evidence="1">The sequence shown here is derived from an EMBL/GenBank/DDBJ whole genome shotgun (WGS) entry which is preliminary data.</text>
</comment>
<dbReference type="GO" id="GO:0030246">
    <property type="term" value="F:carbohydrate binding"/>
    <property type="evidence" value="ECO:0007669"/>
    <property type="project" value="InterPro"/>
</dbReference>
<dbReference type="GO" id="GO:0004034">
    <property type="term" value="F:aldose 1-epimerase activity"/>
    <property type="evidence" value="ECO:0007669"/>
    <property type="project" value="TreeGrafter"/>
</dbReference>
<dbReference type="STRING" id="1618481.US54_C0002G0029"/>
<dbReference type="Proteomes" id="UP000034471">
    <property type="component" value="Unassembled WGS sequence"/>
</dbReference>
<reference evidence="1 2" key="1">
    <citation type="journal article" date="2015" name="Nature">
        <title>rRNA introns, odd ribosomes, and small enigmatic genomes across a large radiation of phyla.</title>
        <authorList>
            <person name="Brown C.T."/>
            <person name="Hug L.A."/>
            <person name="Thomas B.C."/>
            <person name="Sharon I."/>
            <person name="Castelle C.J."/>
            <person name="Singh A."/>
            <person name="Wilkins M.J."/>
            <person name="Williams K.H."/>
            <person name="Banfield J.F."/>
        </authorList>
    </citation>
    <scope>NUCLEOTIDE SEQUENCE [LARGE SCALE GENOMIC DNA]</scope>
</reference>
<dbReference type="AlphaFoldDB" id="A0A0G0KE21"/>
<dbReference type="InterPro" id="IPR011013">
    <property type="entry name" value="Gal_mutarotase_sf_dom"/>
</dbReference>
<dbReference type="InterPro" id="IPR008183">
    <property type="entry name" value="Aldose_1/G6P_1-epimerase"/>
</dbReference>
<dbReference type="GO" id="GO:0006006">
    <property type="term" value="P:glucose metabolic process"/>
    <property type="evidence" value="ECO:0007669"/>
    <property type="project" value="TreeGrafter"/>
</dbReference>
<name>A0A0G0KE21_9BACT</name>
<dbReference type="Gene3D" id="2.70.98.10">
    <property type="match status" value="1"/>
</dbReference>
<dbReference type="EMBL" id="LBTJ01000002">
    <property type="protein sequence ID" value="KKQ38841.1"/>
    <property type="molecule type" value="Genomic_DNA"/>
</dbReference>
<evidence type="ECO:0000313" key="1">
    <source>
        <dbReference type="EMBL" id="KKQ38841.1"/>
    </source>
</evidence>
<dbReference type="InterPro" id="IPR014718">
    <property type="entry name" value="GH-type_carb-bd"/>
</dbReference>
<dbReference type="GO" id="GO:0033499">
    <property type="term" value="P:galactose catabolic process via UDP-galactose, Leloir pathway"/>
    <property type="evidence" value="ECO:0007669"/>
    <property type="project" value="TreeGrafter"/>
</dbReference>
<protein>
    <submittedName>
        <fullName evidence="1">Aldose 1-epimerase</fullName>
    </submittedName>
</protein>
<proteinExistence type="predicted"/>
<gene>
    <name evidence="1" type="ORF">US54_C0002G0029</name>
</gene>
<organism evidence="1 2">
    <name type="scientific">Candidatus Roizmanbacteria bacterium GW2011_GWA2_37_7</name>
    <dbReference type="NCBI Taxonomy" id="1618481"/>
    <lineage>
        <taxon>Bacteria</taxon>
        <taxon>Candidatus Roizmaniibacteriota</taxon>
    </lineage>
</organism>
<dbReference type="PANTHER" id="PTHR10091:SF0">
    <property type="entry name" value="GALACTOSE MUTAROTASE"/>
    <property type="match status" value="1"/>
</dbReference>
<dbReference type="Pfam" id="PF01263">
    <property type="entry name" value="Aldose_epim"/>
    <property type="match status" value="1"/>
</dbReference>
<dbReference type="SUPFAM" id="SSF74650">
    <property type="entry name" value="Galactose mutarotase-like"/>
    <property type="match status" value="1"/>
</dbReference>
<sequence length="292" mass="32934">MMKIDSHMIKFRNSLVQIVPSYGCNITSLTLDRQSILDANTDPEKLASDYLCKSDFLAPFPNRVSDGKYTFQGKTYQLVTNEQERGHALHGFITQKKFSMTLESSDSDESVAVFQTEIKPDEFQGYPFYLQISTSFQLTTTRLTITMTGKNIGNTEAPYGVGWHPYLTVGKSINDCMLQIQARSVLETSKIKELIPTGKKLSNPFGTNKKLIGNAKFDTCFTDLESNTVIFENIELFMDNTMKYVQMYTPDDRQSIAIEPMSCAPDAFNNDMGRIALKPQQSVSHTFGLRII</sequence>
<dbReference type="PANTHER" id="PTHR10091">
    <property type="entry name" value="ALDOSE-1-EPIMERASE"/>
    <property type="match status" value="1"/>
</dbReference>
<evidence type="ECO:0000313" key="2">
    <source>
        <dbReference type="Proteomes" id="UP000034471"/>
    </source>
</evidence>
<accession>A0A0G0KE21</accession>